<dbReference type="InterPro" id="IPR045263">
    <property type="entry name" value="GLUT"/>
</dbReference>
<evidence type="ECO:0000256" key="2">
    <source>
        <dbReference type="ARBA" id="ARBA00022692"/>
    </source>
</evidence>
<evidence type="ECO:0000256" key="5">
    <source>
        <dbReference type="SAM" id="Phobius"/>
    </source>
</evidence>
<name>A0A368EVW6_ANCCA</name>
<evidence type="ECO:0008006" key="8">
    <source>
        <dbReference type="Google" id="ProtNLM"/>
    </source>
</evidence>
<sequence length="284" mass="31834">MEIFLFIFFYGIAYEDDDEAIREYWDMVPEMPTQVCFSEAIANPTIRKGIFLGMVVSASQIFSGSMASISYSTSMFSAVSFTESLIPFLPALGSIVSIAMTVPALKLVETTSRRSLLFSTLTLCLLADCLLLVFSLLSMGMDFLLFLKILDVFTDEWWASWLYFLSFFIYGIGYNLGTGPVAYFIPAELVPAEAASVSLGAAVAVNWLSSMITTLLYYPLNESVKGWSYLLFIIPTSVFLPILYFFLPETRFHYRSELTESRLLVDLGPPTPYGTFGDDEIDLF</sequence>
<dbReference type="Proteomes" id="UP000252519">
    <property type="component" value="Unassembled WGS sequence"/>
</dbReference>
<feature type="transmembrane region" description="Helical" evidence="5">
    <location>
        <begin position="50"/>
        <end position="73"/>
    </location>
</feature>
<keyword evidence="4 5" id="KW-0472">Membrane</keyword>
<evidence type="ECO:0000313" key="6">
    <source>
        <dbReference type="EMBL" id="RCN23804.1"/>
    </source>
</evidence>
<feature type="transmembrane region" description="Helical" evidence="5">
    <location>
        <begin position="117"/>
        <end position="141"/>
    </location>
</feature>
<evidence type="ECO:0000256" key="3">
    <source>
        <dbReference type="ARBA" id="ARBA00022989"/>
    </source>
</evidence>
<dbReference type="STRING" id="29170.A0A368EVW6"/>
<feature type="transmembrane region" description="Helical" evidence="5">
    <location>
        <begin position="226"/>
        <end position="247"/>
    </location>
</feature>
<comment type="caution">
    <text evidence="6">The sequence shown here is derived from an EMBL/GenBank/DDBJ whole genome shotgun (WGS) entry which is preliminary data.</text>
</comment>
<dbReference type="PANTHER" id="PTHR23503:SF50">
    <property type="entry name" value="MAJOR FACILITATOR SUPERFAMILY (MFS) PROFILE DOMAIN-CONTAINING PROTEIN"/>
    <property type="match status" value="1"/>
</dbReference>
<evidence type="ECO:0000256" key="4">
    <source>
        <dbReference type="ARBA" id="ARBA00023136"/>
    </source>
</evidence>
<feature type="transmembrane region" description="Helical" evidence="5">
    <location>
        <begin position="85"/>
        <end position="105"/>
    </location>
</feature>
<dbReference type="Pfam" id="PF00083">
    <property type="entry name" value="Sugar_tr"/>
    <property type="match status" value="1"/>
</dbReference>
<feature type="transmembrane region" description="Helical" evidence="5">
    <location>
        <begin position="161"/>
        <end position="185"/>
    </location>
</feature>
<feature type="transmembrane region" description="Helical" evidence="5">
    <location>
        <begin position="197"/>
        <end position="220"/>
    </location>
</feature>
<protein>
    <recommendedName>
        <fullName evidence="8">Major facilitator superfamily (MFS) profile domain-containing protein</fullName>
    </recommendedName>
</protein>
<evidence type="ECO:0000313" key="7">
    <source>
        <dbReference type="Proteomes" id="UP000252519"/>
    </source>
</evidence>
<proteinExistence type="predicted"/>
<dbReference type="EMBL" id="JOJR01024948">
    <property type="protein sequence ID" value="RCN23804.1"/>
    <property type="molecule type" value="Genomic_DNA"/>
</dbReference>
<dbReference type="OrthoDB" id="4540492at2759"/>
<dbReference type="InterPro" id="IPR005828">
    <property type="entry name" value="MFS_sugar_transport-like"/>
</dbReference>
<dbReference type="SUPFAM" id="SSF103473">
    <property type="entry name" value="MFS general substrate transporter"/>
    <property type="match status" value="1"/>
</dbReference>
<dbReference type="Gene3D" id="1.20.1250.20">
    <property type="entry name" value="MFS general substrate transporter like domains"/>
    <property type="match status" value="1"/>
</dbReference>
<reference evidence="6 7" key="1">
    <citation type="submission" date="2014-10" db="EMBL/GenBank/DDBJ databases">
        <title>Draft genome of the hookworm Ancylostoma caninum.</title>
        <authorList>
            <person name="Mitreva M."/>
        </authorList>
    </citation>
    <scope>NUCLEOTIDE SEQUENCE [LARGE SCALE GENOMIC DNA]</scope>
    <source>
        <strain evidence="6 7">Baltimore</strain>
    </source>
</reference>
<organism evidence="6 7">
    <name type="scientific">Ancylostoma caninum</name>
    <name type="common">Dog hookworm</name>
    <dbReference type="NCBI Taxonomy" id="29170"/>
    <lineage>
        <taxon>Eukaryota</taxon>
        <taxon>Metazoa</taxon>
        <taxon>Ecdysozoa</taxon>
        <taxon>Nematoda</taxon>
        <taxon>Chromadorea</taxon>
        <taxon>Rhabditida</taxon>
        <taxon>Rhabditina</taxon>
        <taxon>Rhabditomorpha</taxon>
        <taxon>Strongyloidea</taxon>
        <taxon>Ancylostomatidae</taxon>
        <taxon>Ancylostomatinae</taxon>
        <taxon>Ancylostoma</taxon>
    </lineage>
</organism>
<keyword evidence="2 5" id="KW-0812">Transmembrane</keyword>
<dbReference type="GO" id="GO:0015149">
    <property type="term" value="F:hexose transmembrane transporter activity"/>
    <property type="evidence" value="ECO:0007669"/>
    <property type="project" value="TreeGrafter"/>
</dbReference>
<comment type="subcellular location">
    <subcellularLocation>
        <location evidence="1">Membrane</location>
    </subcellularLocation>
</comment>
<gene>
    <name evidence="6" type="ORF">ANCCAN_30508</name>
</gene>
<dbReference type="PANTHER" id="PTHR23503">
    <property type="entry name" value="SOLUTE CARRIER FAMILY 2"/>
    <property type="match status" value="1"/>
</dbReference>
<dbReference type="InterPro" id="IPR036259">
    <property type="entry name" value="MFS_trans_sf"/>
</dbReference>
<keyword evidence="7" id="KW-1185">Reference proteome</keyword>
<dbReference type="GO" id="GO:0016020">
    <property type="term" value="C:membrane"/>
    <property type="evidence" value="ECO:0007669"/>
    <property type="project" value="UniProtKB-SubCell"/>
</dbReference>
<evidence type="ECO:0000256" key="1">
    <source>
        <dbReference type="ARBA" id="ARBA00004370"/>
    </source>
</evidence>
<accession>A0A368EVW6</accession>
<dbReference type="AlphaFoldDB" id="A0A368EVW6"/>
<keyword evidence="3 5" id="KW-1133">Transmembrane helix</keyword>